<dbReference type="PROSITE" id="PS51257">
    <property type="entry name" value="PROKAR_LIPOPROTEIN"/>
    <property type="match status" value="1"/>
</dbReference>
<dbReference type="AlphaFoldDB" id="A0A1G5S4T4"/>
<accession>A0A1G5S4T4</accession>
<dbReference type="InterPro" id="IPR023908">
    <property type="entry name" value="xxxLxxG_rpt"/>
</dbReference>
<feature type="compositionally biased region" description="Low complexity" evidence="1">
    <location>
        <begin position="549"/>
        <end position="561"/>
    </location>
</feature>
<feature type="region of interest" description="Disordered" evidence="1">
    <location>
        <begin position="549"/>
        <end position="643"/>
    </location>
</feature>
<organism evidence="3 4">
    <name type="scientific">Pseudobutyrivibrio xylanivorans</name>
    <dbReference type="NCBI Taxonomy" id="185007"/>
    <lineage>
        <taxon>Bacteria</taxon>
        <taxon>Bacillati</taxon>
        <taxon>Bacillota</taxon>
        <taxon>Clostridia</taxon>
        <taxon>Lachnospirales</taxon>
        <taxon>Lachnospiraceae</taxon>
        <taxon>Pseudobutyrivibrio</taxon>
    </lineage>
</organism>
<protein>
    <submittedName>
        <fullName evidence="3">Putative membrane protein</fullName>
    </submittedName>
</protein>
<feature type="compositionally biased region" description="Low complexity" evidence="1">
    <location>
        <begin position="587"/>
        <end position="597"/>
    </location>
</feature>
<feature type="signal peptide" evidence="2">
    <location>
        <begin position="1"/>
        <end position="25"/>
    </location>
</feature>
<sequence length="904" mass="95032">MIRKSRIKSLSVMMAVMLAVMTVSCGQSTVQNSEKSAVTMETEENSGEDALANSMVSVSNIASAESTADKVETVYVTADANGAVNDVIVSEWLKNDEAAAALDDTTELKNIVNVKGSETYKDDGDGNIVWDAEGSDIYYQGTTDKQLPVKMKITYTLDGKKISPEKLAGKSGKVTIRFEYENNSKQTVDVKGKDVEVYTPFAMVSGMMLDADKFSNVEVSNGKVISDGGKTIVMGVALPGLKESLDISDDKWDKLDDAEEIKGRLSNYFEITADTTDFELGMTITMASSDLLSDFGVTDLSGSDKLKDLKDDMEELNDGSNELVDGTAKLKDGTTDLTDGTKKLYDGAGDLKDGTQKLYDGSAKLKDGAGSLSSGAGTLFDGIKKYTDGVSKVNDGAGKLASGASELHNGTSAFVKGMKDAGLGQQSSNSEGINQLGAGIDQLATGSNQLASGLDKLSTSLNNAEQKMELQRTAYGAIYQWLAGRGTTALSNPLTQFGEIGEAIFGECLSNVSGTQLTTVEAANYWMENVVKPAISAVEAGSNGAAVTRTTTQTVVSESTSDNIATREETSESEPAETPETEPPETPAAEPAEAPAAESEETPTSEPAETPAAEPEEASSEEAAETTAEEPTETAVEADNNTAENNVVTKKIVTTTTTPATYSAVTLAYVQGYYQMCGSAKALYGATDQSIKMFTETQENEEYSLLGSVSALKAGADALKAGAEAVKAGFATLAQTISKLTAGLGTLYENALKLDAGAAQIATGASQLSAGTKELVSNNNSLRDGGDKLAGGAEELYNGTGKLKDGARDLNDGAGDLLNGTKDLYDGSIELDDGVQELYDGMTKFDEEGIKKIYEAFDGELSDFADRIEAIQEAGSNYKTFGGSSEDVDSSVKFIIKTDGIKNL</sequence>
<feature type="chain" id="PRO_5039542778" evidence="2">
    <location>
        <begin position="26"/>
        <end position="904"/>
    </location>
</feature>
<evidence type="ECO:0000256" key="2">
    <source>
        <dbReference type="SAM" id="SignalP"/>
    </source>
</evidence>
<keyword evidence="2" id="KW-0732">Signal</keyword>
<evidence type="ECO:0000313" key="3">
    <source>
        <dbReference type="EMBL" id="SCZ80850.1"/>
    </source>
</evidence>
<gene>
    <name evidence="3" type="ORF">SAMN02910350_02512</name>
</gene>
<dbReference type="EMBL" id="FMWK01000016">
    <property type="protein sequence ID" value="SCZ80850.1"/>
    <property type="molecule type" value="Genomic_DNA"/>
</dbReference>
<evidence type="ECO:0000313" key="4">
    <source>
        <dbReference type="Proteomes" id="UP000199428"/>
    </source>
</evidence>
<dbReference type="RefSeq" id="WP_090163798.1">
    <property type="nucleotide sequence ID" value="NZ_FMWK01000016.1"/>
</dbReference>
<dbReference type="NCBIfam" id="TIGR03057">
    <property type="entry name" value="xxxLxxG_by_4"/>
    <property type="match status" value="6"/>
</dbReference>
<proteinExistence type="predicted"/>
<dbReference type="Proteomes" id="UP000199428">
    <property type="component" value="Unassembled WGS sequence"/>
</dbReference>
<feature type="compositionally biased region" description="Acidic residues" evidence="1">
    <location>
        <begin position="614"/>
        <end position="632"/>
    </location>
</feature>
<reference evidence="3 4" key="1">
    <citation type="submission" date="2016-10" db="EMBL/GenBank/DDBJ databases">
        <authorList>
            <person name="de Groot N.N."/>
        </authorList>
    </citation>
    <scope>NUCLEOTIDE SEQUENCE [LARGE SCALE GENOMIC DNA]</scope>
    <source>
        <strain evidence="3 4">DSM 10317</strain>
    </source>
</reference>
<dbReference type="Gene3D" id="1.10.287.950">
    <property type="entry name" value="Methyl-accepting chemotaxis protein"/>
    <property type="match status" value="2"/>
</dbReference>
<name>A0A1G5S4T4_PSEXY</name>
<evidence type="ECO:0000256" key="1">
    <source>
        <dbReference type="SAM" id="MobiDB-lite"/>
    </source>
</evidence>
<feature type="compositionally biased region" description="Acidic residues" evidence="1">
    <location>
        <begin position="571"/>
        <end position="583"/>
    </location>
</feature>
<feature type="compositionally biased region" description="Low complexity" evidence="1">
    <location>
        <begin position="604"/>
        <end position="613"/>
    </location>
</feature>